<keyword evidence="1" id="KW-0813">Transport</keyword>
<sequence>MSILNYLKCPFSKKSKIDNNVQLTQEEKASQLIDALGGVANIETIDACLTRLRVILKDRSLVNKAKLTQLGSKGNIKEGHNGLQVIVGSGAIRLTEIIKTQI</sequence>
<evidence type="ECO:0000256" key="1">
    <source>
        <dbReference type="ARBA" id="ARBA00022448"/>
    </source>
</evidence>
<evidence type="ECO:0000256" key="4">
    <source>
        <dbReference type="ARBA" id="ARBA00022683"/>
    </source>
</evidence>
<dbReference type="AlphaFoldDB" id="A0A1H7XS89"/>
<dbReference type="EMBL" id="FOBN01000014">
    <property type="protein sequence ID" value="SEM36535.1"/>
    <property type="molecule type" value="Genomic_DNA"/>
</dbReference>
<dbReference type="GO" id="GO:0016301">
    <property type="term" value="F:kinase activity"/>
    <property type="evidence" value="ECO:0007669"/>
    <property type="project" value="UniProtKB-KW"/>
</dbReference>
<protein>
    <submittedName>
        <fullName evidence="8">PTS system, N-acetylglucosamine-specific IIC component</fullName>
    </submittedName>
</protein>
<keyword evidence="3" id="KW-0808">Transferase</keyword>
<dbReference type="GO" id="GO:0009401">
    <property type="term" value="P:phosphoenolpyruvate-dependent sugar phosphotransferase system"/>
    <property type="evidence" value="ECO:0007669"/>
    <property type="project" value="UniProtKB-KW"/>
</dbReference>
<feature type="domain" description="PTS EIIB type-1" evidence="7">
    <location>
        <begin position="26"/>
        <end position="102"/>
    </location>
</feature>
<keyword evidence="2" id="KW-0762">Sugar transport</keyword>
<evidence type="ECO:0000256" key="2">
    <source>
        <dbReference type="ARBA" id="ARBA00022597"/>
    </source>
</evidence>
<keyword evidence="4" id="KW-0598">Phosphotransferase system</keyword>
<keyword evidence="5" id="KW-0418">Kinase</keyword>
<evidence type="ECO:0000259" key="7">
    <source>
        <dbReference type="PROSITE" id="PS51098"/>
    </source>
</evidence>
<name>A0A1H7XS89_9PAST</name>
<evidence type="ECO:0000313" key="9">
    <source>
        <dbReference type="Proteomes" id="UP000198883"/>
    </source>
</evidence>
<dbReference type="InterPro" id="IPR018113">
    <property type="entry name" value="PTrfase_EIIB_Cys"/>
</dbReference>
<dbReference type="GO" id="GO:0008982">
    <property type="term" value="F:protein-N(PI)-phosphohistidine-sugar phosphotransferase activity"/>
    <property type="evidence" value="ECO:0007669"/>
    <property type="project" value="InterPro"/>
</dbReference>
<dbReference type="GO" id="GO:0015764">
    <property type="term" value="P:N-acetylglucosamine transport"/>
    <property type="evidence" value="ECO:0007669"/>
    <property type="project" value="TreeGrafter"/>
</dbReference>
<gene>
    <name evidence="8" type="ORF">SAMN05444853_11417</name>
</gene>
<dbReference type="GO" id="GO:0005886">
    <property type="term" value="C:plasma membrane"/>
    <property type="evidence" value="ECO:0007669"/>
    <property type="project" value="TreeGrafter"/>
</dbReference>
<dbReference type="PANTHER" id="PTHR30009:SF4">
    <property type="entry name" value="PTS SYSTEM N-ACETYLGLUCOSAMINE-SPECIFIC EIICBA COMPONENT"/>
    <property type="match status" value="1"/>
</dbReference>
<dbReference type="PROSITE" id="PS01035">
    <property type="entry name" value="PTS_EIIB_TYPE_1_CYS"/>
    <property type="match status" value="1"/>
</dbReference>
<organism evidence="8 9">
    <name type="scientific">Phocoenobacter skyensis</name>
    <dbReference type="NCBI Taxonomy" id="97481"/>
    <lineage>
        <taxon>Bacteria</taxon>
        <taxon>Pseudomonadati</taxon>
        <taxon>Pseudomonadota</taxon>
        <taxon>Gammaproteobacteria</taxon>
        <taxon>Pasteurellales</taxon>
        <taxon>Pasteurellaceae</taxon>
        <taxon>Phocoenobacter</taxon>
    </lineage>
</organism>
<dbReference type="InterPro" id="IPR001996">
    <property type="entry name" value="PTS_IIB_1"/>
</dbReference>
<dbReference type="InterPro" id="IPR050429">
    <property type="entry name" value="PTS_Glucose_EIICBA"/>
</dbReference>
<accession>A0A1H7XS89</accession>
<proteinExistence type="predicted"/>
<dbReference type="PANTHER" id="PTHR30009">
    <property type="entry name" value="CYTOCHROME C-TYPE SYNTHESIS PROTEIN AND PTS TRANSMEMBRANE COMPONENT"/>
    <property type="match status" value="1"/>
</dbReference>
<dbReference type="GeneID" id="83545245"/>
<evidence type="ECO:0000313" key="8">
    <source>
        <dbReference type="EMBL" id="SEM36535.1"/>
    </source>
</evidence>
<dbReference type="SUPFAM" id="SSF55604">
    <property type="entry name" value="Glucose permease domain IIB"/>
    <property type="match status" value="1"/>
</dbReference>
<dbReference type="PROSITE" id="PS51098">
    <property type="entry name" value="PTS_EIIB_TYPE_1"/>
    <property type="match status" value="1"/>
</dbReference>
<dbReference type="OrthoDB" id="5689537at2"/>
<feature type="active site" description="Phosphocysteine intermediate; for EIIB activity" evidence="6">
    <location>
        <position position="48"/>
    </location>
</feature>
<dbReference type="InterPro" id="IPR036878">
    <property type="entry name" value="Glu_permease_IIB"/>
</dbReference>
<dbReference type="GO" id="GO:0090563">
    <property type="term" value="F:protein-phosphocysteine-sugar phosphotransferase activity"/>
    <property type="evidence" value="ECO:0007669"/>
    <property type="project" value="TreeGrafter"/>
</dbReference>
<dbReference type="Proteomes" id="UP000198883">
    <property type="component" value="Unassembled WGS sequence"/>
</dbReference>
<dbReference type="STRING" id="97481.SAMN05444853_11417"/>
<evidence type="ECO:0000256" key="6">
    <source>
        <dbReference type="PROSITE-ProRule" id="PRU00421"/>
    </source>
</evidence>
<dbReference type="Gene3D" id="3.30.1360.60">
    <property type="entry name" value="Glucose permease domain IIB"/>
    <property type="match status" value="1"/>
</dbReference>
<dbReference type="Pfam" id="PF00367">
    <property type="entry name" value="PTS_EIIB"/>
    <property type="match status" value="1"/>
</dbReference>
<evidence type="ECO:0000256" key="3">
    <source>
        <dbReference type="ARBA" id="ARBA00022679"/>
    </source>
</evidence>
<dbReference type="RefSeq" id="WP_090922026.1">
    <property type="nucleotide sequence ID" value="NZ_CP016180.1"/>
</dbReference>
<dbReference type="CDD" id="cd00212">
    <property type="entry name" value="PTS_IIB_glc"/>
    <property type="match status" value="1"/>
</dbReference>
<dbReference type="NCBIfam" id="TIGR00826">
    <property type="entry name" value="EIIB_glc"/>
    <property type="match status" value="1"/>
</dbReference>
<evidence type="ECO:0000256" key="5">
    <source>
        <dbReference type="ARBA" id="ARBA00022777"/>
    </source>
</evidence>
<reference evidence="9" key="1">
    <citation type="submission" date="2016-10" db="EMBL/GenBank/DDBJ databases">
        <authorList>
            <person name="Varghese N."/>
            <person name="Submissions S."/>
        </authorList>
    </citation>
    <scope>NUCLEOTIDE SEQUENCE [LARGE SCALE GENOMIC DNA]</scope>
    <source>
        <strain evidence="9">DSM 24204</strain>
    </source>
</reference>